<feature type="coiled-coil region" evidence="1">
    <location>
        <begin position="70"/>
        <end position="139"/>
    </location>
</feature>
<dbReference type="RefSeq" id="WP_087582278.1">
    <property type="nucleotide sequence ID" value="NZ_NDYQ01000024.1"/>
</dbReference>
<dbReference type="Proteomes" id="UP000195893">
    <property type="component" value="Unassembled WGS sequence"/>
</dbReference>
<evidence type="ECO:0000256" key="1">
    <source>
        <dbReference type="SAM" id="Coils"/>
    </source>
</evidence>
<dbReference type="EMBL" id="NDYQ01000024">
    <property type="protein sequence ID" value="OUT16074.1"/>
    <property type="molecule type" value="Genomic_DNA"/>
</dbReference>
<reference evidence="2 3" key="1">
    <citation type="submission" date="2017-04" db="EMBL/GenBank/DDBJ databases">
        <title>Complete genome of Campylobacter concisus ATCC 33237T and draft genomes for an additional eight well characterized C. concisus strains.</title>
        <authorList>
            <person name="Cornelius A.J."/>
            <person name="Miller W.G."/>
            <person name="Lastovica A.J."/>
            <person name="On S.L."/>
            <person name="French N.P."/>
            <person name="Vandenberg O."/>
            <person name="Biggs P.J."/>
        </authorList>
    </citation>
    <scope>NUCLEOTIDE SEQUENCE [LARGE SCALE GENOMIC DNA]</scope>
    <source>
        <strain evidence="2 3">Lasto127.99</strain>
    </source>
</reference>
<proteinExistence type="predicted"/>
<name>A0A1Y5N9B8_9BACT</name>
<keyword evidence="1" id="KW-0175">Coiled coil</keyword>
<evidence type="ECO:0000313" key="3">
    <source>
        <dbReference type="Proteomes" id="UP000195893"/>
    </source>
</evidence>
<gene>
    <name evidence="2" type="ORF">B9N60_10125</name>
</gene>
<accession>A0A1Y5N9B8</accession>
<protein>
    <submittedName>
        <fullName evidence="2">Uncharacterized protein</fullName>
    </submittedName>
</protein>
<organism evidence="2 3">
    <name type="scientific">Campylobacter concisus</name>
    <dbReference type="NCBI Taxonomy" id="199"/>
    <lineage>
        <taxon>Bacteria</taxon>
        <taxon>Pseudomonadati</taxon>
        <taxon>Campylobacterota</taxon>
        <taxon>Epsilonproteobacteria</taxon>
        <taxon>Campylobacterales</taxon>
        <taxon>Campylobacteraceae</taxon>
        <taxon>Campylobacter</taxon>
    </lineage>
</organism>
<evidence type="ECO:0000313" key="2">
    <source>
        <dbReference type="EMBL" id="OUT16074.1"/>
    </source>
</evidence>
<dbReference type="AlphaFoldDB" id="A0A1Y5N9B8"/>
<comment type="caution">
    <text evidence="2">The sequence shown here is derived from an EMBL/GenBank/DDBJ whole genome shotgun (WGS) entry which is preliminary data.</text>
</comment>
<sequence>MSLDIEKYSEIYKKVLSDTMAENSPYDRLIKKLDEYYEKFALNDSKRIDTITATLSQATQSITLSSQDIAVRLMMESDRLEAELAQIAANTALIEAQKALAQAELPIKAEELALTKMKLELAQKEAKFNEERAKLIEKQALSEEARKVAIERETKSFDERLRIQKATLLKDSVFGYTAGALNPPADMITKMLNSIDAITPNA</sequence>